<feature type="transmembrane region" description="Helical" evidence="1">
    <location>
        <begin position="7"/>
        <end position="29"/>
    </location>
</feature>
<dbReference type="AlphaFoldDB" id="A0A1V8M1L7"/>
<keyword evidence="1" id="KW-1133">Transmembrane helix</keyword>
<keyword evidence="3" id="KW-1185">Reference proteome</keyword>
<evidence type="ECO:0000313" key="3">
    <source>
        <dbReference type="Proteomes" id="UP000191980"/>
    </source>
</evidence>
<feature type="transmembrane region" description="Helical" evidence="1">
    <location>
        <begin position="49"/>
        <end position="72"/>
    </location>
</feature>
<dbReference type="EMBL" id="LPUF01000004">
    <property type="protein sequence ID" value="OQK15422.1"/>
    <property type="molecule type" value="Genomic_DNA"/>
</dbReference>
<comment type="caution">
    <text evidence="2">The sequence shown here is derived from an EMBL/GenBank/DDBJ whole genome shotgun (WGS) entry which is preliminary data.</text>
</comment>
<organism evidence="2 3">
    <name type="scientific">Methyloprofundus sedimenti</name>
    <dbReference type="NCBI Taxonomy" id="1420851"/>
    <lineage>
        <taxon>Bacteria</taxon>
        <taxon>Pseudomonadati</taxon>
        <taxon>Pseudomonadota</taxon>
        <taxon>Gammaproteobacteria</taxon>
        <taxon>Methylococcales</taxon>
        <taxon>Methylococcaceae</taxon>
        <taxon>Methyloprofundus</taxon>
    </lineage>
</organism>
<proteinExistence type="predicted"/>
<protein>
    <submittedName>
        <fullName evidence="2">Uncharacterized protein</fullName>
    </submittedName>
</protein>
<evidence type="ECO:0000256" key="1">
    <source>
        <dbReference type="SAM" id="Phobius"/>
    </source>
</evidence>
<keyword evidence="1" id="KW-0812">Transmembrane</keyword>
<keyword evidence="1" id="KW-0472">Membrane</keyword>
<evidence type="ECO:0000313" key="2">
    <source>
        <dbReference type="EMBL" id="OQK15422.1"/>
    </source>
</evidence>
<name>A0A1V8M1L7_9GAMM</name>
<reference evidence="2 3" key="1">
    <citation type="submission" date="2015-12" db="EMBL/GenBank/DDBJ databases">
        <authorList>
            <person name="Shamseldin A."/>
            <person name="Moawad H."/>
            <person name="Abd El-Rahim W.M."/>
            <person name="Sadowsky M.J."/>
        </authorList>
    </citation>
    <scope>NUCLEOTIDE SEQUENCE [LARGE SCALE GENOMIC DNA]</scope>
    <source>
        <strain evidence="2 3">WF1</strain>
    </source>
</reference>
<accession>A0A1V8M1L7</accession>
<dbReference type="Proteomes" id="UP000191980">
    <property type="component" value="Unassembled WGS sequence"/>
</dbReference>
<sequence>MTYKNVFIIFSFLWNFITGLTSILGNFKIESDFMVELFNGLTSKELAEYTLLVFAIISLCFATGFALILLNLSSG</sequence>
<gene>
    <name evidence="2" type="ORF">AU255_18305</name>
</gene>
<dbReference type="RefSeq" id="WP_080524360.1">
    <property type="nucleotide sequence ID" value="NZ_LPUF01000004.1"/>
</dbReference>